<dbReference type="Gene3D" id="3.90.220.20">
    <property type="entry name" value="DNA methylase specificity domains"/>
    <property type="match status" value="2"/>
</dbReference>
<keyword evidence="4" id="KW-0175">Coiled coil</keyword>
<keyword evidence="7" id="KW-1185">Reference proteome</keyword>
<dbReference type="PANTHER" id="PTHR30408:SF12">
    <property type="entry name" value="TYPE I RESTRICTION ENZYME MJAVIII SPECIFICITY SUBUNIT"/>
    <property type="match status" value="1"/>
</dbReference>
<dbReference type="InterPro" id="IPR052021">
    <property type="entry name" value="Type-I_RS_S_subunit"/>
</dbReference>
<evidence type="ECO:0000256" key="4">
    <source>
        <dbReference type="SAM" id="Coils"/>
    </source>
</evidence>
<comment type="similarity">
    <text evidence="1">Belongs to the type-I restriction system S methylase family.</text>
</comment>
<dbReference type="SUPFAM" id="SSF116734">
    <property type="entry name" value="DNA methylase specificity domain"/>
    <property type="match status" value="2"/>
</dbReference>
<dbReference type="GO" id="GO:0003677">
    <property type="term" value="F:DNA binding"/>
    <property type="evidence" value="ECO:0007669"/>
    <property type="project" value="UniProtKB-KW"/>
</dbReference>
<sequence>MSWGMMGRDMKEVRIGPKKEMIPKNWNVKELSQVSKNNGQYGANESAEEFDAEQFRYIRITDISEDGRLKNNDKKSIEKKEENEKYILNEGDIVFARTGSVGRTYLYKDRDTEITCVFAGYLIKFELNSKEIDYDYLSHYTHSYLYNSWINSFSRSTTLANINATEYSTLPIIYPPLPEQKKIADVLSSVDQAIEKTDQIIAKTQELKKGLMQELLTKGIGHDEFKEVRIGSKKYEIPRNWNLVRLEKMFDLINGRSFKKNEWSNEGLQIIRIQDLRENENSETNYCNFEVKDKYYVNKGDLLFCWAGNINTSLGAYIWNKEKAVLNQHIYNLKSKEKNYNEYYKNYLNYMLPLLKTLVGGSAGQIHITKGDLNSFKLLVPPLEEQKKIANILSSVDNKIQKKQEQKEKLEELKKGLMQKLLTGEVRVDVEE</sequence>
<gene>
    <name evidence="6" type="ORF">JOC47_001687</name>
</gene>
<accession>A0A939BS75</accession>
<reference evidence="6" key="1">
    <citation type="submission" date="2021-01" db="EMBL/GenBank/DDBJ databases">
        <title>Genomic Encyclopedia of Type Strains, Phase IV (KMG-IV): sequencing the most valuable type-strain genomes for metagenomic binning, comparative biology and taxonomic classification.</title>
        <authorList>
            <person name="Goeker M."/>
        </authorList>
    </citation>
    <scope>NUCLEOTIDE SEQUENCE</scope>
    <source>
        <strain evidence="6">DSM 23230</strain>
    </source>
</reference>
<feature type="coiled-coil region" evidence="4">
    <location>
        <begin position="393"/>
        <end position="420"/>
    </location>
</feature>
<dbReference type="EMBL" id="JAFBDQ010000007">
    <property type="protein sequence ID" value="MBM7556836.1"/>
    <property type="molecule type" value="Genomic_DNA"/>
</dbReference>
<protein>
    <submittedName>
        <fullName evidence="6">Type I restriction enzyme S subunit</fullName>
        <ecNumber evidence="6">3.1.21.3</ecNumber>
    </submittedName>
</protein>
<dbReference type="InterPro" id="IPR044946">
    <property type="entry name" value="Restrct_endonuc_typeI_TRD_sf"/>
</dbReference>
<dbReference type="GO" id="GO:0009307">
    <property type="term" value="P:DNA restriction-modification system"/>
    <property type="evidence" value="ECO:0007669"/>
    <property type="project" value="UniProtKB-KW"/>
</dbReference>
<dbReference type="RefSeq" id="WP_204701611.1">
    <property type="nucleotide sequence ID" value="NZ_JAFBDQ010000007.1"/>
</dbReference>
<feature type="domain" description="Type I restriction modification DNA specificity" evidence="5">
    <location>
        <begin position="23"/>
        <end position="201"/>
    </location>
</feature>
<dbReference type="CDD" id="cd17521">
    <property type="entry name" value="RMtype1_S_Sau13435ORF2165P_TRD2-CR2_like"/>
    <property type="match status" value="1"/>
</dbReference>
<evidence type="ECO:0000256" key="3">
    <source>
        <dbReference type="ARBA" id="ARBA00023125"/>
    </source>
</evidence>
<dbReference type="CDD" id="cd17254">
    <property type="entry name" value="RMtype1_S_FclI-TRD1-CR1_like"/>
    <property type="match status" value="1"/>
</dbReference>
<evidence type="ECO:0000256" key="1">
    <source>
        <dbReference type="ARBA" id="ARBA00010923"/>
    </source>
</evidence>
<dbReference type="GO" id="GO:0009035">
    <property type="term" value="F:type I site-specific deoxyribonuclease activity"/>
    <property type="evidence" value="ECO:0007669"/>
    <property type="project" value="UniProtKB-EC"/>
</dbReference>
<organism evidence="6 7">
    <name type="scientific">Halanaerobacter jeridensis</name>
    <dbReference type="NCBI Taxonomy" id="706427"/>
    <lineage>
        <taxon>Bacteria</taxon>
        <taxon>Bacillati</taxon>
        <taxon>Bacillota</taxon>
        <taxon>Clostridia</taxon>
        <taxon>Halanaerobiales</taxon>
        <taxon>Halobacteroidaceae</taxon>
        <taxon>Halanaerobacter</taxon>
    </lineage>
</organism>
<dbReference type="Pfam" id="PF01420">
    <property type="entry name" value="Methylase_S"/>
    <property type="match status" value="2"/>
</dbReference>
<dbReference type="AlphaFoldDB" id="A0A939BS75"/>
<feature type="domain" description="Type I restriction modification DNA specificity" evidence="5">
    <location>
        <begin position="238"/>
        <end position="411"/>
    </location>
</feature>
<name>A0A939BS75_9FIRM</name>
<keyword evidence="3" id="KW-0238">DNA-binding</keyword>
<evidence type="ECO:0000259" key="5">
    <source>
        <dbReference type="Pfam" id="PF01420"/>
    </source>
</evidence>
<dbReference type="Gene3D" id="1.10.287.1120">
    <property type="entry name" value="Bipartite methylase S protein"/>
    <property type="match status" value="1"/>
</dbReference>
<dbReference type="InterPro" id="IPR000055">
    <property type="entry name" value="Restrct_endonuc_typeI_TRD"/>
</dbReference>
<proteinExistence type="inferred from homology"/>
<evidence type="ECO:0000313" key="6">
    <source>
        <dbReference type="EMBL" id="MBM7556836.1"/>
    </source>
</evidence>
<keyword evidence="2" id="KW-0680">Restriction system</keyword>
<dbReference type="Proteomes" id="UP000774000">
    <property type="component" value="Unassembled WGS sequence"/>
</dbReference>
<dbReference type="PANTHER" id="PTHR30408">
    <property type="entry name" value="TYPE-1 RESTRICTION ENZYME ECOKI SPECIFICITY PROTEIN"/>
    <property type="match status" value="1"/>
</dbReference>
<evidence type="ECO:0000313" key="7">
    <source>
        <dbReference type="Proteomes" id="UP000774000"/>
    </source>
</evidence>
<evidence type="ECO:0000256" key="2">
    <source>
        <dbReference type="ARBA" id="ARBA00022747"/>
    </source>
</evidence>
<comment type="caution">
    <text evidence="6">The sequence shown here is derived from an EMBL/GenBank/DDBJ whole genome shotgun (WGS) entry which is preliminary data.</text>
</comment>
<dbReference type="EC" id="3.1.21.3" evidence="6"/>
<keyword evidence="6" id="KW-0378">Hydrolase</keyword>